<proteinExistence type="predicted"/>
<sequence>MNFINYLILLLLFKYTYGLTFFDIFYPPDSHHITFYEGHFVPYDINNNTMNGTDNNNYLVAITQGNELLTFPFLNKYNITLNCNKADPHPFNIEAGLRKFIIKKSDFDVLRIIFYNNINKNFLLGKIFCASKLILDVENNKFRITPITNDVDRPSIPAFSLVAKYYSYQLKEIPELPKYLRDFDEKIIKSEDIINFVKEQEPEYIDNLNNKIIFKEFYNNEEKLTSYKNDLHKDKIFFVIFEYNDDINNNHYYIGVPLQKKL</sequence>
<evidence type="ECO:0000313" key="3">
    <source>
        <dbReference type="Proteomes" id="UP000593906"/>
    </source>
</evidence>
<evidence type="ECO:0000313" key="2">
    <source>
        <dbReference type="EMBL" id="QOY43633.1"/>
    </source>
</evidence>
<dbReference type="AlphaFoldDB" id="A0A7S7RI18"/>
<evidence type="ECO:0000256" key="1">
    <source>
        <dbReference type="SAM" id="SignalP"/>
    </source>
</evidence>
<reference evidence="2 3" key="1">
    <citation type="submission" date="2019-09" db="EMBL/GenBank/DDBJ databases">
        <title>Consistent, comparative and evidence-based genome assembly and annotation for Cryptosporidium parvum, C. hominis and C. tyzzeri.</title>
        <authorList>
            <person name="Baptista R.P."/>
            <person name="Li Y."/>
            <person name="Sateriale A."/>
            <person name="Ansell B."/>
            <person name="Jex A."/>
            <person name="Sanders M."/>
            <person name="Brooks K."/>
            <person name="Tracey A."/>
            <person name="Berriman M."/>
            <person name="Striepen B."/>
            <person name="Cotton J.A."/>
            <person name="Kissinger J.C."/>
        </authorList>
    </citation>
    <scope>NUCLEOTIDE SEQUENCE [LARGE SCALE GENOMIC DNA]</scope>
    <source>
        <strain evidence="2 3">IOWA-ATCC</strain>
    </source>
</reference>
<feature type="signal peptide" evidence="1">
    <location>
        <begin position="1"/>
        <end position="18"/>
    </location>
</feature>
<feature type="chain" id="PRO_5030739786" evidence="1">
    <location>
        <begin position="19"/>
        <end position="262"/>
    </location>
</feature>
<dbReference type="VEuPathDB" id="CryptoDB:CPATCC_0039450"/>
<gene>
    <name evidence="2" type="ORF">CPATCC_000444</name>
</gene>
<dbReference type="EMBL" id="CP044422">
    <property type="protein sequence ID" value="QOY43633.1"/>
    <property type="molecule type" value="Genomic_DNA"/>
</dbReference>
<keyword evidence="1" id="KW-0732">Signal</keyword>
<protein>
    <submittedName>
        <fullName evidence="2">Uncharacterized protein</fullName>
    </submittedName>
</protein>
<name>A0A7S7RI18_CRYPV</name>
<dbReference type="Proteomes" id="UP000593906">
    <property type="component" value="Chromosome 1"/>
</dbReference>
<organism evidence="2 3">
    <name type="scientific">Cryptosporidium parvum</name>
    <dbReference type="NCBI Taxonomy" id="5807"/>
    <lineage>
        <taxon>Eukaryota</taxon>
        <taxon>Sar</taxon>
        <taxon>Alveolata</taxon>
        <taxon>Apicomplexa</taxon>
        <taxon>Conoidasida</taxon>
        <taxon>Coccidia</taxon>
        <taxon>Eucoccidiorida</taxon>
        <taxon>Eimeriorina</taxon>
        <taxon>Cryptosporidiidae</taxon>
        <taxon>Cryptosporidium</taxon>
    </lineage>
</organism>
<accession>A0A7S7RI18</accession>